<evidence type="ECO:0000313" key="2">
    <source>
        <dbReference type="EMBL" id="DAE13319.1"/>
    </source>
</evidence>
<dbReference type="EMBL" id="BK015564">
    <property type="protein sequence ID" value="DAE13319.1"/>
    <property type="molecule type" value="Genomic_DNA"/>
</dbReference>
<accession>A0A8S5Q1W3</accession>
<sequence length="533" mass="62585">MEKNDLLANPIDFAQYVWERIEDGDTLIDRFCNIWEVSSYVVFDGRRIKINLRCIHNESCTGCNNGDYKKLTRYDLARKYYFYINNIAVKIPDVEDWNAGTFVQNYNLLWNIIDTMSSPTTHPTKEETTDMYALFLLTQEADKIYEEKNEKISTIRTLNELKNKFEKRDYYDGDKIREKCVNCLPKEDTKMTEIEKNYFLKNKGKTGVDNQLKSAFYSQEDLDEAIKKIDDFLETHTNTAKNKCKESVKKFTGFSDEDLDEICTRVVDTFYSASDFSKKTFDEFKSWMKEKYKDYTKEVKEELKTETVKVNNNQSVVTVDNNDTDTGTHKVSSTDTEQPKPVFKLGDVVYTKGESVGYISRIGYTDRYCYYYWTPIIVSSNDKTLKHFMVNEEIGLTYPYETHYKRIGNYLMSDLNCVKEMARIDSVYKLNEDNLKKFPYLDKYVNNFKNEENNTTTDSLAPPLSRKTGSAYSLPKYLSKLNLTGSAYYETNTKLTMDIVRKLNEVIEALDNVILYHLNEAQEEKRRRELEER</sequence>
<reference evidence="2" key="1">
    <citation type="journal article" date="2021" name="Proc. Natl. Acad. Sci. U.S.A.">
        <title>A Catalog of Tens of Thousands of Viruses from Human Metagenomes Reveals Hidden Associations with Chronic Diseases.</title>
        <authorList>
            <person name="Tisza M.J."/>
            <person name="Buck C.B."/>
        </authorList>
    </citation>
    <scope>NUCLEOTIDE SEQUENCE</scope>
    <source>
        <strain evidence="2">CtLqe90</strain>
    </source>
</reference>
<organism evidence="2">
    <name type="scientific">Siphoviridae sp. ctLqe90</name>
    <dbReference type="NCBI Taxonomy" id="2825456"/>
    <lineage>
        <taxon>Viruses</taxon>
        <taxon>Duplodnaviria</taxon>
        <taxon>Heunggongvirae</taxon>
        <taxon>Uroviricota</taxon>
        <taxon>Caudoviricetes</taxon>
    </lineage>
</organism>
<proteinExistence type="predicted"/>
<name>A0A8S5Q1W3_9CAUD</name>
<protein>
    <submittedName>
        <fullName evidence="2">Uncharacterized protein</fullName>
    </submittedName>
</protein>
<feature type="region of interest" description="Disordered" evidence="1">
    <location>
        <begin position="317"/>
        <end position="338"/>
    </location>
</feature>
<evidence type="ECO:0000256" key="1">
    <source>
        <dbReference type="SAM" id="MobiDB-lite"/>
    </source>
</evidence>